<protein>
    <submittedName>
        <fullName evidence="1">Uncharacterized protein</fullName>
    </submittedName>
</protein>
<dbReference type="Proteomes" id="UP001280121">
    <property type="component" value="Unassembled WGS sequence"/>
</dbReference>
<evidence type="ECO:0000313" key="1">
    <source>
        <dbReference type="EMBL" id="KAK2634481.1"/>
    </source>
</evidence>
<evidence type="ECO:0000313" key="2">
    <source>
        <dbReference type="Proteomes" id="UP001280121"/>
    </source>
</evidence>
<keyword evidence="2" id="KW-1185">Reference proteome</keyword>
<organism evidence="1 2">
    <name type="scientific">Dipteronia dyeriana</name>
    <dbReference type="NCBI Taxonomy" id="168575"/>
    <lineage>
        <taxon>Eukaryota</taxon>
        <taxon>Viridiplantae</taxon>
        <taxon>Streptophyta</taxon>
        <taxon>Embryophyta</taxon>
        <taxon>Tracheophyta</taxon>
        <taxon>Spermatophyta</taxon>
        <taxon>Magnoliopsida</taxon>
        <taxon>eudicotyledons</taxon>
        <taxon>Gunneridae</taxon>
        <taxon>Pentapetalae</taxon>
        <taxon>rosids</taxon>
        <taxon>malvids</taxon>
        <taxon>Sapindales</taxon>
        <taxon>Sapindaceae</taxon>
        <taxon>Hippocastanoideae</taxon>
        <taxon>Acereae</taxon>
        <taxon>Dipteronia</taxon>
    </lineage>
</organism>
<sequence length="101" mass="11261">MSQFNEKPELESLRMEIEEIGRNIRSSFHNHASSFSNAATVSDASSTDKNDNQVELQWAAIGRLPTFRRLRTSLVDSKLLNDGKGNEGKTLIDVTKLGPLE</sequence>
<reference evidence="1" key="1">
    <citation type="journal article" date="2023" name="Plant J.">
        <title>Genome sequences and population genomics provide insights into the demographic history, inbreeding, and mutation load of two 'living fossil' tree species of Dipteronia.</title>
        <authorList>
            <person name="Feng Y."/>
            <person name="Comes H.P."/>
            <person name="Chen J."/>
            <person name="Zhu S."/>
            <person name="Lu R."/>
            <person name="Zhang X."/>
            <person name="Li P."/>
            <person name="Qiu J."/>
            <person name="Olsen K.M."/>
            <person name="Qiu Y."/>
        </authorList>
    </citation>
    <scope>NUCLEOTIDE SEQUENCE</scope>
    <source>
        <strain evidence="1">KIB01</strain>
    </source>
</reference>
<dbReference type="EMBL" id="JANJYI010000009">
    <property type="protein sequence ID" value="KAK2634481.1"/>
    <property type="molecule type" value="Genomic_DNA"/>
</dbReference>
<proteinExistence type="predicted"/>
<dbReference type="AlphaFoldDB" id="A0AAD9TEH1"/>
<accession>A0AAD9TEH1</accession>
<gene>
    <name evidence="1" type="ORF">Ddye_029273</name>
</gene>
<comment type="caution">
    <text evidence="1">The sequence shown here is derived from an EMBL/GenBank/DDBJ whole genome shotgun (WGS) entry which is preliminary data.</text>
</comment>
<name>A0AAD9TEH1_9ROSI</name>